<evidence type="ECO:0000256" key="2">
    <source>
        <dbReference type="ARBA" id="ARBA00022741"/>
    </source>
</evidence>
<dbReference type="InterPro" id="IPR008271">
    <property type="entry name" value="Ser/Thr_kinase_AS"/>
</dbReference>
<feature type="domain" description="Protein kinase" evidence="8">
    <location>
        <begin position="31"/>
        <end position="199"/>
    </location>
</feature>
<reference evidence="9" key="1">
    <citation type="submission" date="2015-12" db="EMBL/GenBank/DDBJ databases">
        <title>De novo transcriptome assembly of four potential Pierce s Disease insect vectors from Arizona vineyards.</title>
        <authorList>
            <person name="Tassone E.E."/>
        </authorList>
    </citation>
    <scope>NUCLEOTIDE SEQUENCE</scope>
</reference>
<dbReference type="PROSITE" id="PS00108">
    <property type="entry name" value="PROTEIN_KINASE_ST"/>
    <property type="match status" value="1"/>
</dbReference>
<feature type="binding site" evidence="6">
    <location>
        <position position="60"/>
    </location>
    <ligand>
        <name>ATP</name>
        <dbReference type="ChEBI" id="CHEBI:30616"/>
    </ligand>
</feature>
<name>A0A1B6CHJ3_9HEMI</name>
<dbReference type="InterPro" id="IPR011009">
    <property type="entry name" value="Kinase-like_dom_sf"/>
</dbReference>
<keyword evidence="1" id="KW-0808">Transferase</keyword>
<evidence type="ECO:0000256" key="7">
    <source>
        <dbReference type="RuleBase" id="RU000304"/>
    </source>
</evidence>
<evidence type="ECO:0000259" key="8">
    <source>
        <dbReference type="PROSITE" id="PS50011"/>
    </source>
</evidence>
<keyword evidence="7" id="KW-0723">Serine/threonine-protein kinase</keyword>
<dbReference type="PROSITE" id="PS50011">
    <property type="entry name" value="PROTEIN_KINASE_DOM"/>
    <property type="match status" value="1"/>
</dbReference>
<evidence type="ECO:0000256" key="3">
    <source>
        <dbReference type="ARBA" id="ARBA00022777"/>
    </source>
</evidence>
<feature type="non-terminal residue" evidence="9">
    <location>
        <position position="199"/>
    </location>
</feature>
<evidence type="ECO:0000256" key="1">
    <source>
        <dbReference type="ARBA" id="ARBA00022679"/>
    </source>
</evidence>
<dbReference type="GO" id="GO:0004674">
    <property type="term" value="F:protein serine/threonine kinase activity"/>
    <property type="evidence" value="ECO:0007669"/>
    <property type="project" value="UniProtKB-KW"/>
</dbReference>
<keyword evidence="2 6" id="KW-0547">Nucleotide-binding</keyword>
<dbReference type="PROSITE" id="PS00107">
    <property type="entry name" value="PROTEIN_KINASE_ATP"/>
    <property type="match status" value="1"/>
</dbReference>
<dbReference type="InterPro" id="IPR017441">
    <property type="entry name" value="Protein_kinase_ATP_BS"/>
</dbReference>
<comment type="similarity">
    <text evidence="5">Belongs to the protein kinase superfamily. Ser/Thr protein kinase family. GCN2 subfamily.</text>
</comment>
<dbReference type="Pfam" id="PF00069">
    <property type="entry name" value="Pkinase"/>
    <property type="match status" value="1"/>
</dbReference>
<dbReference type="GO" id="GO:0005524">
    <property type="term" value="F:ATP binding"/>
    <property type="evidence" value="ECO:0007669"/>
    <property type="project" value="UniProtKB-UniRule"/>
</dbReference>
<gene>
    <name evidence="9" type="ORF">g.44634</name>
</gene>
<proteinExistence type="inferred from homology"/>
<dbReference type="GO" id="GO:0005737">
    <property type="term" value="C:cytoplasm"/>
    <property type="evidence" value="ECO:0007669"/>
    <property type="project" value="TreeGrafter"/>
</dbReference>
<dbReference type="GO" id="GO:0005634">
    <property type="term" value="C:nucleus"/>
    <property type="evidence" value="ECO:0007669"/>
    <property type="project" value="TreeGrafter"/>
</dbReference>
<dbReference type="SUPFAM" id="SSF56112">
    <property type="entry name" value="Protein kinase-like (PK-like)"/>
    <property type="match status" value="1"/>
</dbReference>
<organism evidence="9">
    <name type="scientific">Clastoptera arizonana</name>
    <name type="common">Arizona spittle bug</name>
    <dbReference type="NCBI Taxonomy" id="38151"/>
    <lineage>
        <taxon>Eukaryota</taxon>
        <taxon>Metazoa</taxon>
        <taxon>Ecdysozoa</taxon>
        <taxon>Arthropoda</taxon>
        <taxon>Hexapoda</taxon>
        <taxon>Insecta</taxon>
        <taxon>Pterygota</taxon>
        <taxon>Neoptera</taxon>
        <taxon>Paraneoptera</taxon>
        <taxon>Hemiptera</taxon>
        <taxon>Auchenorrhyncha</taxon>
        <taxon>Cercopoidea</taxon>
        <taxon>Clastopteridae</taxon>
        <taxon>Clastoptera</taxon>
    </lineage>
</organism>
<dbReference type="EMBL" id="GEDC01024364">
    <property type="protein sequence ID" value="JAS12934.1"/>
    <property type="molecule type" value="Transcribed_RNA"/>
</dbReference>
<protein>
    <recommendedName>
        <fullName evidence="8">Protein kinase domain-containing protein</fullName>
    </recommendedName>
</protein>
<evidence type="ECO:0000256" key="4">
    <source>
        <dbReference type="ARBA" id="ARBA00022840"/>
    </source>
</evidence>
<dbReference type="CDD" id="cd00180">
    <property type="entry name" value="PKc"/>
    <property type="match status" value="1"/>
</dbReference>
<sequence>MDTHYESHLEGLLEQLDEEINFLSWNPPILYENLKFVGRGSFGSVYLARHKIDHYFVAVKIIHPIDRKDISVLVNEVKSLRNLHHRNIVYLFDLCTIKPIFLYEGYTIFIVMEYCHILLSDLIKNKHVQIDIEESRYLMQQIFAGVEYIHGQRLFHRDIKPDNIMVTLKGVIKICDFGSCRRYDEGEGSLEEEREFSNP</sequence>
<keyword evidence="4 6" id="KW-0067">ATP-binding</keyword>
<dbReference type="SMART" id="SM00220">
    <property type="entry name" value="S_TKc"/>
    <property type="match status" value="1"/>
</dbReference>
<dbReference type="AlphaFoldDB" id="A0A1B6CHJ3"/>
<dbReference type="Gene3D" id="1.10.510.10">
    <property type="entry name" value="Transferase(Phosphotransferase) domain 1"/>
    <property type="match status" value="1"/>
</dbReference>
<evidence type="ECO:0000256" key="5">
    <source>
        <dbReference type="ARBA" id="ARBA00037982"/>
    </source>
</evidence>
<dbReference type="InterPro" id="IPR000719">
    <property type="entry name" value="Prot_kinase_dom"/>
</dbReference>
<dbReference type="InterPro" id="IPR050339">
    <property type="entry name" value="CC_SR_Kinase"/>
</dbReference>
<evidence type="ECO:0000256" key="6">
    <source>
        <dbReference type="PROSITE-ProRule" id="PRU10141"/>
    </source>
</evidence>
<evidence type="ECO:0000313" key="9">
    <source>
        <dbReference type="EMBL" id="JAS12934.1"/>
    </source>
</evidence>
<accession>A0A1B6CHJ3</accession>
<dbReference type="PANTHER" id="PTHR11042">
    <property type="entry name" value="EUKARYOTIC TRANSLATION INITIATION FACTOR 2-ALPHA KINASE EIF2-ALPHA KINASE -RELATED"/>
    <property type="match status" value="1"/>
</dbReference>
<keyword evidence="3" id="KW-0418">Kinase</keyword>